<name>A0A9X7B825_BACCE</name>
<sequence length="234" mass="26435">MYYHPSSPSSPQQYYYPSHRSMTTPYKPQSNLYHNKMTDSNYNIQPEQVISPNLSQEFKEEKNTSPCVSHELPRTPLELQKLYSSLTADPNPQFSRADQLGPWYAKTTNFGPNVSGNATLILQRNGSFSFRGHFHISGAVSSNYAFAWAVSANDTVYVFAHKGFLHGTFDTGSRDDDWSWSQIIPMIATDWSALEQGRNHWLAQSGVTDLNVFIDNIATQMAGTPYVRIVKIIV</sequence>
<proteinExistence type="predicted"/>
<reference evidence="2 3" key="1">
    <citation type="submission" date="2017-09" db="EMBL/GenBank/DDBJ databases">
        <title>Large-scale bioinformatics analysis of Bacillus genomes uncovers conserved roles of natural products in bacterial physiology.</title>
        <authorList>
            <consortium name="Agbiome Team Llc"/>
            <person name="Bleich R.M."/>
            <person name="Grubbs K.J."/>
            <person name="Santa Maria K.C."/>
            <person name="Allen S.E."/>
            <person name="Farag S."/>
            <person name="Shank E.A."/>
            <person name="Bowers A."/>
        </authorList>
    </citation>
    <scope>NUCLEOTIDE SEQUENCE [LARGE SCALE GENOMIC DNA]</scope>
    <source>
        <strain evidence="2 3">AFS060282</strain>
    </source>
</reference>
<evidence type="ECO:0000313" key="3">
    <source>
        <dbReference type="Proteomes" id="UP000226257"/>
    </source>
</evidence>
<dbReference type="EMBL" id="NVDQ01000034">
    <property type="protein sequence ID" value="PFV03333.1"/>
    <property type="molecule type" value="Genomic_DNA"/>
</dbReference>
<evidence type="ECO:0000256" key="1">
    <source>
        <dbReference type="SAM" id="MobiDB-lite"/>
    </source>
</evidence>
<organism evidence="2 3">
    <name type="scientific">Bacillus cereus</name>
    <dbReference type="NCBI Taxonomy" id="1396"/>
    <lineage>
        <taxon>Bacteria</taxon>
        <taxon>Bacillati</taxon>
        <taxon>Bacillota</taxon>
        <taxon>Bacilli</taxon>
        <taxon>Bacillales</taxon>
        <taxon>Bacillaceae</taxon>
        <taxon>Bacillus</taxon>
        <taxon>Bacillus cereus group</taxon>
    </lineage>
</organism>
<feature type="compositionally biased region" description="Low complexity" evidence="1">
    <location>
        <begin position="1"/>
        <end position="19"/>
    </location>
</feature>
<dbReference type="Proteomes" id="UP000226257">
    <property type="component" value="Unassembled WGS sequence"/>
</dbReference>
<feature type="region of interest" description="Disordered" evidence="1">
    <location>
        <begin position="1"/>
        <end position="21"/>
    </location>
</feature>
<gene>
    <name evidence="2" type="ORF">COK98_24375</name>
</gene>
<protein>
    <submittedName>
        <fullName evidence="2">Uncharacterized protein</fullName>
    </submittedName>
</protein>
<comment type="caution">
    <text evidence="2">The sequence shown here is derived from an EMBL/GenBank/DDBJ whole genome shotgun (WGS) entry which is preliminary data.</text>
</comment>
<dbReference type="RefSeq" id="WP_098660125.1">
    <property type="nucleotide sequence ID" value="NZ_NULK01000082.1"/>
</dbReference>
<accession>A0A9X7B825</accession>
<evidence type="ECO:0000313" key="2">
    <source>
        <dbReference type="EMBL" id="PFV03333.1"/>
    </source>
</evidence>
<dbReference type="AlphaFoldDB" id="A0A9X7B825"/>